<dbReference type="AlphaFoldDB" id="A0A8H3BJ21"/>
<dbReference type="EMBL" id="CAJMWS010000675">
    <property type="protein sequence ID" value="CAE6458118.1"/>
    <property type="molecule type" value="Genomic_DNA"/>
</dbReference>
<sequence>MPAPEPPNEAEGSIRATSLSTRPHRLWTQIPPSATHYNPTASTSARPPIALSVCLASPLVSETEVNRLTGLLQFWENEAKASSILGRLALDTSTGPSSSAKMAVGSWFDTPLLSDVTEVLSMVEGKCDTEK</sequence>
<proteinExistence type="predicted"/>
<feature type="region of interest" description="Disordered" evidence="1">
    <location>
        <begin position="1"/>
        <end position="22"/>
    </location>
</feature>
<dbReference type="Proteomes" id="UP000663846">
    <property type="component" value="Unassembled WGS sequence"/>
</dbReference>
<evidence type="ECO:0000256" key="1">
    <source>
        <dbReference type="SAM" id="MobiDB-lite"/>
    </source>
</evidence>
<accession>A0A8H3BJ21</accession>
<gene>
    <name evidence="2" type="ORF">RDB_LOCUS155538</name>
</gene>
<comment type="caution">
    <text evidence="2">The sequence shown here is derived from an EMBL/GenBank/DDBJ whole genome shotgun (WGS) entry which is preliminary data.</text>
</comment>
<organism evidence="2 3">
    <name type="scientific">Rhizoctonia solani</name>
    <dbReference type="NCBI Taxonomy" id="456999"/>
    <lineage>
        <taxon>Eukaryota</taxon>
        <taxon>Fungi</taxon>
        <taxon>Dikarya</taxon>
        <taxon>Basidiomycota</taxon>
        <taxon>Agaricomycotina</taxon>
        <taxon>Agaricomycetes</taxon>
        <taxon>Cantharellales</taxon>
        <taxon>Ceratobasidiaceae</taxon>
        <taxon>Rhizoctonia</taxon>
    </lineage>
</organism>
<reference evidence="2" key="1">
    <citation type="submission" date="2021-01" db="EMBL/GenBank/DDBJ databases">
        <authorList>
            <person name="Kaushik A."/>
        </authorList>
    </citation>
    <scope>NUCLEOTIDE SEQUENCE</scope>
    <source>
        <strain evidence="2">AG1-1C</strain>
    </source>
</reference>
<name>A0A8H3BJ21_9AGAM</name>
<evidence type="ECO:0000313" key="3">
    <source>
        <dbReference type="Proteomes" id="UP000663846"/>
    </source>
</evidence>
<protein>
    <submittedName>
        <fullName evidence="2">Uncharacterized protein</fullName>
    </submittedName>
</protein>
<evidence type="ECO:0000313" key="2">
    <source>
        <dbReference type="EMBL" id="CAE6458118.1"/>
    </source>
</evidence>